<evidence type="ECO:0000259" key="2">
    <source>
        <dbReference type="PROSITE" id="PS00125"/>
    </source>
</evidence>
<organism evidence="3 4">
    <name type="scientific">Tribonema minus</name>
    <dbReference type="NCBI Taxonomy" id="303371"/>
    <lineage>
        <taxon>Eukaryota</taxon>
        <taxon>Sar</taxon>
        <taxon>Stramenopiles</taxon>
        <taxon>Ochrophyta</taxon>
        <taxon>PX clade</taxon>
        <taxon>Xanthophyceae</taxon>
        <taxon>Tribonematales</taxon>
        <taxon>Tribonemataceae</taxon>
        <taxon>Tribonema</taxon>
    </lineage>
</organism>
<comment type="similarity">
    <text evidence="1">Belongs to the PPP phosphatase family.</text>
</comment>
<evidence type="ECO:0000256" key="1">
    <source>
        <dbReference type="RuleBase" id="RU004273"/>
    </source>
</evidence>
<comment type="catalytic activity">
    <reaction evidence="1">
        <text>O-phospho-L-threonyl-[protein] + H2O = L-threonyl-[protein] + phosphate</text>
        <dbReference type="Rhea" id="RHEA:47004"/>
        <dbReference type="Rhea" id="RHEA-COMP:11060"/>
        <dbReference type="Rhea" id="RHEA-COMP:11605"/>
        <dbReference type="ChEBI" id="CHEBI:15377"/>
        <dbReference type="ChEBI" id="CHEBI:30013"/>
        <dbReference type="ChEBI" id="CHEBI:43474"/>
        <dbReference type="ChEBI" id="CHEBI:61977"/>
        <dbReference type="EC" id="3.1.3.16"/>
    </reaction>
</comment>
<dbReference type="InterPro" id="IPR043360">
    <property type="entry name" value="PP2B"/>
</dbReference>
<keyword evidence="1" id="KW-0378">Hydrolase</keyword>
<evidence type="ECO:0000313" key="4">
    <source>
        <dbReference type="Proteomes" id="UP000664859"/>
    </source>
</evidence>
<dbReference type="SMART" id="SM00156">
    <property type="entry name" value="PP2Ac"/>
    <property type="match status" value="1"/>
</dbReference>
<dbReference type="Gene3D" id="3.60.21.10">
    <property type="match status" value="1"/>
</dbReference>
<dbReference type="Proteomes" id="UP000664859">
    <property type="component" value="Unassembled WGS sequence"/>
</dbReference>
<dbReference type="GO" id="GO:0033192">
    <property type="term" value="F:calmodulin-dependent protein phosphatase activity"/>
    <property type="evidence" value="ECO:0007669"/>
    <property type="project" value="InterPro"/>
</dbReference>
<dbReference type="OrthoDB" id="5593063at2759"/>
<dbReference type="InterPro" id="IPR006186">
    <property type="entry name" value="Ser/Thr-sp_prot-phosphatase"/>
</dbReference>
<keyword evidence="4" id="KW-1185">Reference proteome</keyword>
<protein>
    <recommendedName>
        <fullName evidence="1">Serine/threonine-protein phosphatase</fullName>
        <ecNumber evidence="1">3.1.3.16</ecNumber>
    </recommendedName>
</protein>
<feature type="domain" description="Serine/threonine specific protein phosphatases" evidence="2">
    <location>
        <begin position="73"/>
        <end position="78"/>
    </location>
</feature>
<sequence length="283" mass="32190">MHLQNLVELDAPVMVVGDIHGQYFDLLSILRKWRPDHALLFLGDYVDRGAFSCEVMLQLLALKLRHPASVFLLRGNHECSTVSAHFGFKEECKVKYGLTVYYQFLRCFQALPIAALIRTKIGRIFAAHGGISPDIKTLDELNRIDRFAEPDMEGALCDILWSDPLNEDEAYKLTDQEYKEVCVRGCSYMFGYRAVARFLRDNALIFMLRAHEVQEEGFRSHFAAHLHPTVLTVFSAPNYCDRYGNKAAILHVEDTGYYTVNLLEAEVRARARRAVVAAAAAQR</sequence>
<comment type="caution">
    <text evidence="3">The sequence shown here is derived from an EMBL/GenBank/DDBJ whole genome shotgun (WGS) entry which is preliminary data.</text>
</comment>
<dbReference type="EC" id="3.1.3.16" evidence="1"/>
<dbReference type="InterPro" id="IPR004843">
    <property type="entry name" value="Calcineurin-like_PHP"/>
</dbReference>
<dbReference type="Pfam" id="PF00149">
    <property type="entry name" value="Metallophos"/>
    <property type="match status" value="1"/>
</dbReference>
<dbReference type="PRINTS" id="PR00114">
    <property type="entry name" value="STPHPHTASE"/>
</dbReference>
<proteinExistence type="inferred from homology"/>
<dbReference type="AlphaFoldDB" id="A0A836CLD0"/>
<gene>
    <name evidence="3" type="ORF">JKP88DRAFT_178889</name>
</gene>
<dbReference type="EMBL" id="JAFCMP010000088">
    <property type="protein sequence ID" value="KAG5187601.1"/>
    <property type="molecule type" value="Genomic_DNA"/>
</dbReference>
<reference evidence="3" key="1">
    <citation type="submission" date="2021-02" db="EMBL/GenBank/DDBJ databases">
        <title>First Annotated Genome of the Yellow-green Alga Tribonema minus.</title>
        <authorList>
            <person name="Mahan K.M."/>
        </authorList>
    </citation>
    <scope>NUCLEOTIDE SEQUENCE</scope>
    <source>
        <strain evidence="3">UTEX B ZZ1240</strain>
    </source>
</reference>
<evidence type="ECO:0000313" key="3">
    <source>
        <dbReference type="EMBL" id="KAG5187601.1"/>
    </source>
</evidence>
<dbReference type="InterPro" id="IPR029052">
    <property type="entry name" value="Metallo-depent_PP-like"/>
</dbReference>
<name>A0A836CLD0_9STRA</name>
<dbReference type="SUPFAM" id="SSF56300">
    <property type="entry name" value="Metallo-dependent phosphatases"/>
    <property type="match status" value="1"/>
</dbReference>
<accession>A0A836CLD0</accession>
<dbReference type="GO" id="GO:0097720">
    <property type="term" value="P:calcineurin-mediated signaling"/>
    <property type="evidence" value="ECO:0007669"/>
    <property type="project" value="InterPro"/>
</dbReference>
<dbReference type="PANTHER" id="PTHR45673">
    <property type="entry name" value="SERINE/THREONINE-PROTEIN PHOSPHATASE 2B CATALYTIC SUBUNIT 1-RELATED"/>
    <property type="match status" value="1"/>
</dbReference>
<dbReference type="PROSITE" id="PS00125">
    <property type="entry name" value="SER_THR_PHOSPHATASE"/>
    <property type="match status" value="1"/>
</dbReference>